<gene>
    <name evidence="2" type="ORF">MTR67_048690</name>
</gene>
<dbReference type="PANTHER" id="PTHR47723:SF23">
    <property type="entry name" value="REVERSE TRANSCRIPTASE-LIKE PROTEIN"/>
    <property type="match status" value="1"/>
</dbReference>
<protein>
    <recommendedName>
        <fullName evidence="1">RNase H type-1 domain-containing protein</fullName>
    </recommendedName>
</protein>
<dbReference type="CDD" id="cd06222">
    <property type="entry name" value="RNase_H_like"/>
    <property type="match status" value="1"/>
</dbReference>
<dbReference type="Gene3D" id="3.30.420.10">
    <property type="entry name" value="Ribonuclease H-like superfamily/Ribonuclease H"/>
    <property type="match status" value="1"/>
</dbReference>
<proteinExistence type="predicted"/>
<evidence type="ECO:0000313" key="2">
    <source>
        <dbReference type="EMBL" id="WMV55305.1"/>
    </source>
</evidence>
<evidence type="ECO:0000259" key="1">
    <source>
        <dbReference type="Pfam" id="PF13456"/>
    </source>
</evidence>
<dbReference type="GO" id="GO:0003676">
    <property type="term" value="F:nucleic acid binding"/>
    <property type="evidence" value="ECO:0007669"/>
    <property type="project" value="InterPro"/>
</dbReference>
<name>A0AAF0V018_SOLVR</name>
<dbReference type="SUPFAM" id="SSF53098">
    <property type="entry name" value="Ribonuclease H-like"/>
    <property type="match status" value="1"/>
</dbReference>
<dbReference type="PANTHER" id="PTHR47723">
    <property type="entry name" value="OS05G0353850 PROTEIN"/>
    <property type="match status" value="1"/>
</dbReference>
<dbReference type="InterPro" id="IPR044730">
    <property type="entry name" value="RNase_H-like_dom_plant"/>
</dbReference>
<dbReference type="AlphaFoldDB" id="A0AAF0V018"/>
<keyword evidence="3" id="KW-1185">Reference proteome</keyword>
<dbReference type="InterPro" id="IPR002156">
    <property type="entry name" value="RNaseH_domain"/>
</dbReference>
<organism evidence="2 3">
    <name type="scientific">Solanum verrucosum</name>
    <dbReference type="NCBI Taxonomy" id="315347"/>
    <lineage>
        <taxon>Eukaryota</taxon>
        <taxon>Viridiplantae</taxon>
        <taxon>Streptophyta</taxon>
        <taxon>Embryophyta</taxon>
        <taxon>Tracheophyta</taxon>
        <taxon>Spermatophyta</taxon>
        <taxon>Magnoliopsida</taxon>
        <taxon>eudicotyledons</taxon>
        <taxon>Gunneridae</taxon>
        <taxon>Pentapetalae</taxon>
        <taxon>asterids</taxon>
        <taxon>lamiids</taxon>
        <taxon>Solanales</taxon>
        <taxon>Solanaceae</taxon>
        <taxon>Solanoideae</taxon>
        <taxon>Solaneae</taxon>
        <taxon>Solanum</taxon>
    </lineage>
</organism>
<dbReference type="InterPro" id="IPR036397">
    <property type="entry name" value="RNaseH_sf"/>
</dbReference>
<evidence type="ECO:0000313" key="3">
    <source>
        <dbReference type="Proteomes" id="UP001234989"/>
    </source>
</evidence>
<dbReference type="Pfam" id="PF13456">
    <property type="entry name" value="RVT_3"/>
    <property type="match status" value="1"/>
</dbReference>
<dbReference type="InterPro" id="IPR012337">
    <property type="entry name" value="RNaseH-like_sf"/>
</dbReference>
<dbReference type="EMBL" id="CP133622">
    <property type="protein sequence ID" value="WMV55305.1"/>
    <property type="molecule type" value="Genomic_DNA"/>
</dbReference>
<reference evidence="2" key="1">
    <citation type="submission" date="2023-08" db="EMBL/GenBank/DDBJ databases">
        <title>A de novo genome assembly of Solanum verrucosum Schlechtendal, a Mexican diploid species geographically isolated from the other diploid A-genome species in potato relatives.</title>
        <authorList>
            <person name="Hosaka K."/>
        </authorList>
    </citation>
    <scope>NUCLEOTIDE SEQUENCE</scope>
    <source>
        <tissue evidence="2">Young leaves</tissue>
    </source>
</reference>
<sequence>MVQVSWHKPPDGKYKLNIDGSYEPNSSNGRTRGVIRDHLGMWIVGFTCKIKPRNVLHAEVLALLHGLKLAKIKNLKHLLVENDSQVLLNTLYGNNLYSHIFADCKSLLLQLEGSSLKHILREPNAVADLLVNIEDK</sequence>
<dbReference type="Proteomes" id="UP001234989">
    <property type="component" value="Chromosome 11"/>
</dbReference>
<accession>A0AAF0V018</accession>
<dbReference type="GO" id="GO:0004523">
    <property type="term" value="F:RNA-DNA hybrid ribonuclease activity"/>
    <property type="evidence" value="ECO:0007669"/>
    <property type="project" value="InterPro"/>
</dbReference>
<dbReference type="InterPro" id="IPR053151">
    <property type="entry name" value="RNase_H-like"/>
</dbReference>
<feature type="domain" description="RNase H type-1" evidence="1">
    <location>
        <begin position="17"/>
        <end position="132"/>
    </location>
</feature>